<dbReference type="SUPFAM" id="SSF54506">
    <property type="entry name" value="Diaminopimelate epimerase-like"/>
    <property type="match status" value="2"/>
</dbReference>
<gene>
    <name evidence="3" type="ORF">OU682_22210</name>
</gene>
<dbReference type="Pfam" id="PF04303">
    <property type="entry name" value="PrpF"/>
    <property type="match status" value="1"/>
</dbReference>
<keyword evidence="4" id="KW-1185">Reference proteome</keyword>
<keyword evidence="2 3" id="KW-0413">Isomerase</keyword>
<dbReference type="EC" id="5.3.2.8" evidence="3"/>
<dbReference type="PANTHER" id="PTHR43709:SF3">
    <property type="entry name" value="ISOMERASE YBHH-RELATED"/>
    <property type="match status" value="1"/>
</dbReference>
<dbReference type="NCBIfam" id="NF033377">
    <property type="entry name" value="OMA_tautomer"/>
    <property type="match status" value="1"/>
</dbReference>
<reference evidence="3" key="1">
    <citation type="submission" date="2022-12" db="EMBL/GenBank/DDBJ databases">
        <title>Paracoccus sp. EF6 isolated from a lake water.</title>
        <authorList>
            <person name="Liu H."/>
        </authorList>
    </citation>
    <scope>NUCLEOTIDE SEQUENCE</scope>
    <source>
        <strain evidence="3">EF6</strain>
    </source>
</reference>
<dbReference type="PANTHER" id="PTHR43709">
    <property type="entry name" value="ACONITATE ISOMERASE-RELATED"/>
    <property type="match status" value="1"/>
</dbReference>
<dbReference type="RefSeq" id="WP_268944383.1">
    <property type="nucleotide sequence ID" value="NZ_JAPTYD010000083.1"/>
</dbReference>
<dbReference type="Proteomes" id="UP001149822">
    <property type="component" value="Unassembled WGS sequence"/>
</dbReference>
<name>A0ABT4JAY2_9RHOB</name>
<comment type="similarity">
    <text evidence="1">Belongs to the PrpF family.</text>
</comment>
<dbReference type="InterPro" id="IPR047687">
    <property type="entry name" value="OMA_tautomer-like"/>
</dbReference>
<dbReference type="Gene3D" id="3.10.310.10">
    <property type="entry name" value="Diaminopimelate Epimerase, Chain A, domain 1"/>
    <property type="match status" value="2"/>
</dbReference>
<evidence type="ECO:0000256" key="1">
    <source>
        <dbReference type="ARBA" id="ARBA00007673"/>
    </source>
</evidence>
<dbReference type="InterPro" id="IPR007400">
    <property type="entry name" value="PrpF-like"/>
</dbReference>
<sequence length="358" mass="37526">MVDDQIRIPCVMMRGGTSKGPFFLRSDLPNDPELRDALLIEIMGSGHPLQIDGIGGGNSLSSKVAIVGPSSREGADVDYLFAQVNVLERIVDTGPNCGNMLSAVGAFAIEQGLVAAQRGETRVKVHNVNTGKIIEARIQTPEGELRYQGDAAIDGVPGTAAPVYLAFLEAIGAKTGQMLPSGTPQEIINGIPVSLIDGATPVVIARAETFGLTGSESALELDGNAAFMAQLEDVRIEAGQRMGLGDVRASVLPKPVLIGAPLNGGSLSVRYFTPHACHTSLATTGAVSVAIAATLPDSIVGAALPELRFPADLTFEHPTGRMDVRVELDEAAGGQPVVFVTRTCRRLFEGAALVRRRN</sequence>
<accession>A0ABT4JAY2</accession>
<dbReference type="EMBL" id="JAPTYD010000083">
    <property type="protein sequence ID" value="MCZ0964290.1"/>
    <property type="molecule type" value="Genomic_DNA"/>
</dbReference>
<evidence type="ECO:0000313" key="4">
    <source>
        <dbReference type="Proteomes" id="UP001149822"/>
    </source>
</evidence>
<comment type="caution">
    <text evidence="3">The sequence shown here is derived from an EMBL/GenBank/DDBJ whole genome shotgun (WGS) entry which is preliminary data.</text>
</comment>
<dbReference type="GO" id="GO:0016853">
    <property type="term" value="F:isomerase activity"/>
    <property type="evidence" value="ECO:0007669"/>
    <property type="project" value="UniProtKB-KW"/>
</dbReference>
<evidence type="ECO:0000313" key="3">
    <source>
        <dbReference type="EMBL" id="MCZ0964290.1"/>
    </source>
</evidence>
<evidence type="ECO:0000256" key="2">
    <source>
        <dbReference type="ARBA" id="ARBA00023235"/>
    </source>
</evidence>
<protein>
    <submittedName>
        <fullName evidence="3">4-oxalomesaconate tautomerase</fullName>
        <ecNumber evidence="3">5.3.2.8</ecNumber>
    </submittedName>
</protein>
<proteinExistence type="inferred from homology"/>
<organism evidence="3 4">
    <name type="scientific">Paracoccus benzoatiresistens</name>
    <dbReference type="NCBI Taxonomy" id="2997341"/>
    <lineage>
        <taxon>Bacteria</taxon>
        <taxon>Pseudomonadati</taxon>
        <taxon>Pseudomonadota</taxon>
        <taxon>Alphaproteobacteria</taxon>
        <taxon>Rhodobacterales</taxon>
        <taxon>Paracoccaceae</taxon>
        <taxon>Paracoccus</taxon>
    </lineage>
</organism>